<dbReference type="InterPro" id="IPR054708">
    <property type="entry name" value="MTPAP-like_central"/>
</dbReference>
<evidence type="ECO:0000259" key="9">
    <source>
        <dbReference type="Pfam" id="PF03828"/>
    </source>
</evidence>
<feature type="domain" description="PAP-associated" evidence="9">
    <location>
        <begin position="275"/>
        <end position="328"/>
    </location>
</feature>
<protein>
    <submittedName>
        <fullName evidence="11">Uncharacterized protein</fullName>
    </submittedName>
</protein>
<gene>
    <name evidence="11" type="ORF">PYM288_LOCUS1988</name>
</gene>
<dbReference type="SUPFAM" id="SSF81631">
    <property type="entry name" value="PAP/OAS1 substrate-binding domain"/>
    <property type="match status" value="1"/>
</dbReference>
<dbReference type="GO" id="GO:0046872">
    <property type="term" value="F:metal ion binding"/>
    <property type="evidence" value="ECO:0007669"/>
    <property type="project" value="UniProtKB-KW"/>
</dbReference>
<dbReference type="GO" id="GO:1990817">
    <property type="term" value="F:poly(A) RNA polymerase activity"/>
    <property type="evidence" value="ECO:0007669"/>
    <property type="project" value="TreeGrafter"/>
</dbReference>
<dbReference type="InterPro" id="IPR002058">
    <property type="entry name" value="PAP_assoc"/>
</dbReference>
<evidence type="ECO:0000256" key="6">
    <source>
        <dbReference type="ARBA" id="ARBA00022723"/>
    </source>
</evidence>
<dbReference type="Gene3D" id="1.10.1410.10">
    <property type="match status" value="1"/>
</dbReference>
<comment type="subcellular location">
    <subcellularLocation>
        <location evidence="3">Cytoplasm</location>
    </subcellularLocation>
</comment>
<evidence type="ECO:0000256" key="8">
    <source>
        <dbReference type="ARBA" id="ARBA00038491"/>
    </source>
</evidence>
<evidence type="ECO:0000313" key="12">
    <source>
        <dbReference type="Proteomes" id="UP000663854"/>
    </source>
</evidence>
<keyword evidence="6" id="KW-0479">Metal-binding</keyword>
<accession>A0A813PI76</accession>
<evidence type="ECO:0000256" key="1">
    <source>
        <dbReference type="ARBA" id="ARBA00001936"/>
    </source>
</evidence>
<dbReference type="GO" id="GO:0005737">
    <property type="term" value="C:cytoplasm"/>
    <property type="evidence" value="ECO:0007669"/>
    <property type="project" value="UniProtKB-SubCell"/>
</dbReference>
<dbReference type="Proteomes" id="UP000663854">
    <property type="component" value="Unassembled WGS sequence"/>
</dbReference>
<dbReference type="InterPro" id="IPR043519">
    <property type="entry name" value="NT_sf"/>
</dbReference>
<dbReference type="SUPFAM" id="SSF81301">
    <property type="entry name" value="Nucleotidyltransferase"/>
    <property type="match status" value="1"/>
</dbReference>
<comment type="caution">
    <text evidence="11">The sequence shown here is derived from an EMBL/GenBank/DDBJ whole genome shotgun (WGS) entry which is preliminary data.</text>
</comment>
<keyword evidence="4" id="KW-0963">Cytoplasm</keyword>
<evidence type="ECO:0000256" key="7">
    <source>
        <dbReference type="ARBA" id="ARBA00022842"/>
    </source>
</evidence>
<dbReference type="Gene3D" id="3.30.460.10">
    <property type="entry name" value="Beta Polymerase, domain 2"/>
    <property type="match status" value="1"/>
</dbReference>
<comment type="similarity">
    <text evidence="8">Belongs to the DNA polymerase type-B-like family. GLD2 subfamily.</text>
</comment>
<evidence type="ECO:0000259" key="10">
    <source>
        <dbReference type="Pfam" id="PF22600"/>
    </source>
</evidence>
<dbReference type="GO" id="GO:0031123">
    <property type="term" value="P:RNA 3'-end processing"/>
    <property type="evidence" value="ECO:0007669"/>
    <property type="project" value="TreeGrafter"/>
</dbReference>
<comment type="cofactor">
    <cofactor evidence="2">
        <name>Mg(2+)</name>
        <dbReference type="ChEBI" id="CHEBI:18420"/>
    </cofactor>
</comment>
<dbReference type="Pfam" id="PF22600">
    <property type="entry name" value="MTPAP-like_central"/>
    <property type="match status" value="1"/>
</dbReference>
<reference evidence="11" key="1">
    <citation type="submission" date="2021-02" db="EMBL/GenBank/DDBJ databases">
        <authorList>
            <person name="Nowell W R."/>
        </authorList>
    </citation>
    <scope>NUCLEOTIDE SEQUENCE</scope>
</reference>
<organism evidence="11 12">
    <name type="scientific">Rotaria sordida</name>
    <dbReference type="NCBI Taxonomy" id="392033"/>
    <lineage>
        <taxon>Eukaryota</taxon>
        <taxon>Metazoa</taxon>
        <taxon>Spiralia</taxon>
        <taxon>Gnathifera</taxon>
        <taxon>Rotifera</taxon>
        <taxon>Eurotatoria</taxon>
        <taxon>Bdelloidea</taxon>
        <taxon>Philodinida</taxon>
        <taxon>Philodinidae</taxon>
        <taxon>Rotaria</taxon>
    </lineage>
</organism>
<dbReference type="EMBL" id="CAJNOH010000012">
    <property type="protein sequence ID" value="CAF0749205.1"/>
    <property type="molecule type" value="Genomic_DNA"/>
</dbReference>
<sequence>MDNRMMSLIALGAQLEIEFLDSISSSNNNNNREVTINQSRLTLNNEFYELWQCNQISEFIQKTKYKLVNNLQELFRDIFPYVGLYIIGSTVNGFGQCNSELDICLMISHDKLSEYETSYILQKIRNIFQHGEYFRDVKLVRRIFPILRFFDLLTSITCNIYLNEAVTIRNTFLMRFYSECDHRLPILINTIKYWASKVNLKQRIHNSFNGYCLTLMCIYYLQIAILPSPIAPRFNELLSNNKFNKNIDIRKLNLFDTIDLAKIWISTDVTIEVEDLFIGFFKFYAIDFDFPNDIISIRTGRKMNKRESLNEIDRINRYVVIEEPLIGTNVASSISTDKIYQELIEIFRTTYNKISSTHRLTSL</sequence>
<name>A0A813PI76_9BILA</name>
<evidence type="ECO:0000256" key="5">
    <source>
        <dbReference type="ARBA" id="ARBA00022679"/>
    </source>
</evidence>
<proteinExistence type="inferred from homology"/>
<evidence type="ECO:0000256" key="2">
    <source>
        <dbReference type="ARBA" id="ARBA00001946"/>
    </source>
</evidence>
<dbReference type="PANTHER" id="PTHR12271">
    <property type="entry name" value="POLY A POLYMERASE CID PAP -RELATED"/>
    <property type="match status" value="1"/>
</dbReference>
<keyword evidence="5" id="KW-0808">Transferase</keyword>
<evidence type="ECO:0000256" key="4">
    <source>
        <dbReference type="ARBA" id="ARBA00022490"/>
    </source>
</evidence>
<dbReference type="CDD" id="cd05402">
    <property type="entry name" value="NT_PAP_TUTase"/>
    <property type="match status" value="1"/>
</dbReference>
<dbReference type="PANTHER" id="PTHR12271:SF40">
    <property type="entry name" value="POLY(A) RNA POLYMERASE GLD2"/>
    <property type="match status" value="1"/>
</dbReference>
<dbReference type="AlphaFoldDB" id="A0A813PI76"/>
<feature type="domain" description="Poly(A) RNA polymerase mitochondrial-like central palm" evidence="10">
    <location>
        <begin position="43"/>
        <end position="179"/>
    </location>
</feature>
<comment type="cofactor">
    <cofactor evidence="1">
        <name>Mn(2+)</name>
        <dbReference type="ChEBI" id="CHEBI:29035"/>
    </cofactor>
</comment>
<evidence type="ECO:0000256" key="3">
    <source>
        <dbReference type="ARBA" id="ARBA00004496"/>
    </source>
</evidence>
<evidence type="ECO:0000313" key="11">
    <source>
        <dbReference type="EMBL" id="CAF0749205.1"/>
    </source>
</evidence>
<dbReference type="Pfam" id="PF03828">
    <property type="entry name" value="PAP_assoc"/>
    <property type="match status" value="1"/>
</dbReference>
<keyword evidence="7" id="KW-0460">Magnesium</keyword>